<dbReference type="EMBL" id="CAADFL010000154">
    <property type="protein sequence ID" value="VFK10773.1"/>
    <property type="molecule type" value="Genomic_DNA"/>
</dbReference>
<sequence length="132" mass="14636">MIVVDTNIIAYLLLPTPYSDATDALLRSEPEWVAPALWRSEFRNVLAGYIRKGIVTLEAALRLQENAEAIITEFHLPSARVLALVRESNCSAYDCEFVALAHQLAIPLITQDEKILRAFPVTSVSITGFLGH</sequence>
<comment type="function">
    <text evidence="6">Toxic component of a toxin-antitoxin (TA) system. An RNase.</text>
</comment>
<dbReference type="HAMAP" id="MF_00265">
    <property type="entry name" value="VapC_Nob1"/>
    <property type="match status" value="1"/>
</dbReference>
<gene>
    <name evidence="6" type="primary">vapC</name>
    <name evidence="8" type="ORF">BECKFM1743A_GA0114220_101373</name>
    <name evidence="10" type="ORF">BECKFM1743B_GA0114221_101542</name>
    <name evidence="9" type="ORF">BECKFM1743C_GA0114222_101622</name>
</gene>
<dbReference type="Pfam" id="PF01850">
    <property type="entry name" value="PIN"/>
    <property type="match status" value="1"/>
</dbReference>
<evidence type="ECO:0000256" key="3">
    <source>
        <dbReference type="ARBA" id="ARBA00022723"/>
    </source>
</evidence>
<evidence type="ECO:0000256" key="4">
    <source>
        <dbReference type="ARBA" id="ARBA00022801"/>
    </source>
</evidence>
<dbReference type="InterPro" id="IPR029060">
    <property type="entry name" value="PIN-like_dom_sf"/>
</dbReference>
<comment type="cofactor">
    <cofactor evidence="6">
        <name>Mg(2+)</name>
        <dbReference type="ChEBI" id="CHEBI:18420"/>
    </cofactor>
</comment>
<evidence type="ECO:0000256" key="6">
    <source>
        <dbReference type="HAMAP-Rule" id="MF_00265"/>
    </source>
</evidence>
<organism evidence="8">
    <name type="scientific">Candidatus Kentrum sp. FM</name>
    <dbReference type="NCBI Taxonomy" id="2126340"/>
    <lineage>
        <taxon>Bacteria</taxon>
        <taxon>Pseudomonadati</taxon>
        <taxon>Pseudomonadota</taxon>
        <taxon>Gammaproteobacteria</taxon>
        <taxon>Candidatus Kentrum</taxon>
    </lineage>
</organism>
<evidence type="ECO:0000313" key="10">
    <source>
        <dbReference type="EMBL" id="VFK10773.1"/>
    </source>
</evidence>
<dbReference type="AlphaFoldDB" id="A0A450SMD1"/>
<comment type="similarity">
    <text evidence="6">Belongs to the PINc/VapC protein family.</text>
</comment>
<dbReference type="EC" id="3.1.-.-" evidence="6"/>
<dbReference type="GO" id="GO:0004540">
    <property type="term" value="F:RNA nuclease activity"/>
    <property type="evidence" value="ECO:0007669"/>
    <property type="project" value="InterPro"/>
</dbReference>
<dbReference type="GO" id="GO:0090729">
    <property type="term" value="F:toxin activity"/>
    <property type="evidence" value="ECO:0007669"/>
    <property type="project" value="UniProtKB-KW"/>
</dbReference>
<accession>A0A450SMD1</accession>
<dbReference type="EMBL" id="CAADFA010000162">
    <property type="protein sequence ID" value="VFJ55654.1"/>
    <property type="molecule type" value="Genomic_DNA"/>
</dbReference>
<keyword evidence="3 6" id="KW-0479">Metal-binding</keyword>
<evidence type="ECO:0000256" key="2">
    <source>
        <dbReference type="ARBA" id="ARBA00022722"/>
    </source>
</evidence>
<evidence type="ECO:0000313" key="8">
    <source>
        <dbReference type="EMBL" id="VFJ54800.1"/>
    </source>
</evidence>
<dbReference type="PANTHER" id="PTHR35901">
    <property type="entry name" value="RIBONUCLEASE VAPC3"/>
    <property type="match status" value="1"/>
</dbReference>
<keyword evidence="2 6" id="KW-0540">Nuclease</keyword>
<dbReference type="GO" id="GO:0000287">
    <property type="term" value="F:magnesium ion binding"/>
    <property type="evidence" value="ECO:0007669"/>
    <property type="project" value="UniProtKB-UniRule"/>
</dbReference>
<keyword evidence="1 6" id="KW-1277">Toxin-antitoxin system</keyword>
<feature type="binding site" evidence="6">
    <location>
        <position position="5"/>
    </location>
    <ligand>
        <name>Mg(2+)</name>
        <dbReference type="ChEBI" id="CHEBI:18420"/>
    </ligand>
</feature>
<reference evidence="8" key="1">
    <citation type="submission" date="2019-02" db="EMBL/GenBank/DDBJ databases">
        <authorList>
            <person name="Gruber-Vodicka R. H."/>
            <person name="Seah K. B. B."/>
        </authorList>
    </citation>
    <scope>NUCLEOTIDE SEQUENCE</scope>
    <source>
        <strain evidence="8">BECK_BZ163</strain>
        <strain evidence="10">BECK_BZ164</strain>
        <strain evidence="9">BECK_BZ165</strain>
    </source>
</reference>
<proteinExistence type="inferred from homology"/>
<evidence type="ECO:0000313" key="9">
    <source>
        <dbReference type="EMBL" id="VFJ55654.1"/>
    </source>
</evidence>
<dbReference type="Gene3D" id="3.40.50.1010">
    <property type="entry name" value="5'-nuclease"/>
    <property type="match status" value="1"/>
</dbReference>
<dbReference type="EMBL" id="CAADEZ010000137">
    <property type="protein sequence ID" value="VFJ54800.1"/>
    <property type="molecule type" value="Genomic_DNA"/>
</dbReference>
<dbReference type="InterPro" id="IPR051619">
    <property type="entry name" value="TypeII_TA_RNase_PINc/VapC"/>
</dbReference>
<dbReference type="GO" id="GO:0016787">
    <property type="term" value="F:hydrolase activity"/>
    <property type="evidence" value="ECO:0007669"/>
    <property type="project" value="UniProtKB-KW"/>
</dbReference>
<dbReference type="InterPro" id="IPR022907">
    <property type="entry name" value="VapC_family"/>
</dbReference>
<keyword evidence="6" id="KW-0800">Toxin</keyword>
<feature type="binding site" evidence="6">
    <location>
        <position position="94"/>
    </location>
    <ligand>
        <name>Mg(2+)</name>
        <dbReference type="ChEBI" id="CHEBI:18420"/>
    </ligand>
</feature>
<protein>
    <recommendedName>
        <fullName evidence="6">Ribonuclease VapC</fullName>
        <shortName evidence="6">RNase VapC</shortName>
        <ecNumber evidence="6">3.1.-.-</ecNumber>
    </recommendedName>
    <alternativeName>
        <fullName evidence="6">Toxin VapC</fullName>
    </alternativeName>
</protein>
<evidence type="ECO:0000256" key="1">
    <source>
        <dbReference type="ARBA" id="ARBA00022649"/>
    </source>
</evidence>
<keyword evidence="5 6" id="KW-0460">Magnesium</keyword>
<dbReference type="InterPro" id="IPR044153">
    <property type="entry name" value="PIN_Pae0151-like"/>
</dbReference>
<dbReference type="SUPFAM" id="SSF88723">
    <property type="entry name" value="PIN domain-like"/>
    <property type="match status" value="1"/>
</dbReference>
<dbReference type="PANTHER" id="PTHR35901:SF1">
    <property type="entry name" value="EXONUCLEASE VAPC9"/>
    <property type="match status" value="1"/>
</dbReference>
<keyword evidence="4 6" id="KW-0378">Hydrolase</keyword>
<dbReference type="InterPro" id="IPR002716">
    <property type="entry name" value="PIN_dom"/>
</dbReference>
<evidence type="ECO:0000259" key="7">
    <source>
        <dbReference type="Pfam" id="PF01850"/>
    </source>
</evidence>
<dbReference type="CDD" id="cd09873">
    <property type="entry name" value="PIN_Pae0151-like"/>
    <property type="match status" value="1"/>
</dbReference>
<evidence type="ECO:0000256" key="5">
    <source>
        <dbReference type="ARBA" id="ARBA00022842"/>
    </source>
</evidence>
<feature type="domain" description="PIN" evidence="7">
    <location>
        <begin position="2"/>
        <end position="117"/>
    </location>
</feature>
<name>A0A450SMD1_9GAMM</name>